<comment type="caution">
    <text evidence="2">The sequence shown here is derived from an EMBL/GenBank/DDBJ whole genome shotgun (WGS) entry which is preliminary data.</text>
</comment>
<sequence>MSLRTWFRPVECKAVYLCAAAVAATSMANCLMVLSSRYFCSQRTMSASRARILSSRSLSRSLRSSCSSRVLSFISRVSLFSQALFLLSSSSSWRPRPRAASSASSSRLALRLCSSAVDLKRSSSRSTRSRSEFCSSSEAKGKVKRLAG</sequence>
<proteinExistence type="predicted"/>
<dbReference type="Proteomes" id="UP000314294">
    <property type="component" value="Unassembled WGS sequence"/>
</dbReference>
<protein>
    <submittedName>
        <fullName evidence="2">Uncharacterized protein</fullName>
    </submittedName>
</protein>
<dbReference type="EMBL" id="SRLO01001024">
    <property type="protein sequence ID" value="TNN42613.1"/>
    <property type="molecule type" value="Genomic_DNA"/>
</dbReference>
<feature type="region of interest" description="Disordered" evidence="1">
    <location>
        <begin position="120"/>
        <end position="148"/>
    </location>
</feature>
<evidence type="ECO:0000313" key="2">
    <source>
        <dbReference type="EMBL" id="TNN42613.1"/>
    </source>
</evidence>
<reference evidence="2 3" key="1">
    <citation type="submission" date="2019-03" db="EMBL/GenBank/DDBJ databases">
        <title>First draft genome of Liparis tanakae, snailfish: a comprehensive survey of snailfish specific genes.</title>
        <authorList>
            <person name="Kim W."/>
            <person name="Song I."/>
            <person name="Jeong J.-H."/>
            <person name="Kim D."/>
            <person name="Kim S."/>
            <person name="Ryu S."/>
            <person name="Song J.Y."/>
            <person name="Lee S.K."/>
        </authorList>
    </citation>
    <scope>NUCLEOTIDE SEQUENCE [LARGE SCALE GENOMIC DNA]</scope>
    <source>
        <tissue evidence="2">Muscle</tissue>
    </source>
</reference>
<dbReference type="AlphaFoldDB" id="A0A4Z2FPA0"/>
<keyword evidence="3" id="KW-1185">Reference proteome</keyword>
<evidence type="ECO:0000256" key="1">
    <source>
        <dbReference type="SAM" id="MobiDB-lite"/>
    </source>
</evidence>
<organism evidence="2 3">
    <name type="scientific">Liparis tanakae</name>
    <name type="common">Tanaka's snailfish</name>
    <dbReference type="NCBI Taxonomy" id="230148"/>
    <lineage>
        <taxon>Eukaryota</taxon>
        <taxon>Metazoa</taxon>
        <taxon>Chordata</taxon>
        <taxon>Craniata</taxon>
        <taxon>Vertebrata</taxon>
        <taxon>Euteleostomi</taxon>
        <taxon>Actinopterygii</taxon>
        <taxon>Neopterygii</taxon>
        <taxon>Teleostei</taxon>
        <taxon>Neoteleostei</taxon>
        <taxon>Acanthomorphata</taxon>
        <taxon>Eupercaria</taxon>
        <taxon>Perciformes</taxon>
        <taxon>Cottioidei</taxon>
        <taxon>Cottales</taxon>
        <taxon>Liparidae</taxon>
        <taxon>Liparis</taxon>
    </lineage>
</organism>
<name>A0A4Z2FPA0_9TELE</name>
<accession>A0A4Z2FPA0</accession>
<gene>
    <name evidence="2" type="ORF">EYF80_047200</name>
</gene>
<evidence type="ECO:0000313" key="3">
    <source>
        <dbReference type="Proteomes" id="UP000314294"/>
    </source>
</evidence>